<evidence type="ECO:0000259" key="1">
    <source>
        <dbReference type="Pfam" id="PF13460"/>
    </source>
</evidence>
<dbReference type="EMBL" id="FKLO01000034">
    <property type="protein sequence ID" value="SAM61128.1"/>
    <property type="molecule type" value="Genomic_DNA"/>
</dbReference>
<dbReference type="InterPro" id="IPR036291">
    <property type="entry name" value="NAD(P)-bd_dom_sf"/>
</dbReference>
<organism evidence="2 3">
    <name type="scientific">Cardiobacterium hominis</name>
    <dbReference type="NCBI Taxonomy" id="2718"/>
    <lineage>
        <taxon>Bacteria</taxon>
        <taxon>Pseudomonadati</taxon>
        <taxon>Pseudomonadota</taxon>
        <taxon>Gammaproteobacteria</taxon>
        <taxon>Cardiobacteriales</taxon>
        <taxon>Cardiobacteriaceae</taxon>
        <taxon>Cardiobacterium</taxon>
    </lineage>
</organism>
<dbReference type="GO" id="GO:0016491">
    <property type="term" value="F:oxidoreductase activity"/>
    <property type="evidence" value="ECO:0007669"/>
    <property type="project" value="UniProtKB-KW"/>
</dbReference>
<dbReference type="SUPFAM" id="SSF51735">
    <property type="entry name" value="NAD(P)-binding Rossmann-fold domains"/>
    <property type="match status" value="1"/>
</dbReference>
<name>A0A1C3H3B7_9GAMM</name>
<dbReference type="AlphaFoldDB" id="A0A1C3H3B7"/>
<keyword evidence="2" id="KW-0560">Oxidoreductase</keyword>
<gene>
    <name evidence="2" type="ORF">CHUV0807_0873</name>
</gene>
<sequence>MTTQMKKDTWKAIIIGATGATGRELLAQLLAHPPCTQVDIFVRRAPTFQHEKLRVHIVDFMQPETWASEVQGDILFSCLGTTLKDMGSKEAQWRIDYQLVLDFARAARQNGVDKMVLVSAAGANAASRIFYSRMKGALENAIATLGFSSLWIFRPPLLLRPDSRRPMEIWSARILRGLNAMGFMKNQRPLPVAQLAQAMIAAVEESPEIPAIFEAKDIRALLGE</sequence>
<protein>
    <submittedName>
        <fullName evidence="2">Oxidoreductase</fullName>
        <ecNumber evidence="2">1.1.1.-</ecNumber>
    </submittedName>
</protein>
<dbReference type="PANTHER" id="PTHR14097:SF7">
    <property type="entry name" value="OXIDOREDUCTASE HTATIP2"/>
    <property type="match status" value="1"/>
</dbReference>
<dbReference type="RefSeq" id="WP_079539973.1">
    <property type="nucleotide sequence ID" value="NZ_CP171111.1"/>
</dbReference>
<evidence type="ECO:0000313" key="3">
    <source>
        <dbReference type="Proteomes" id="UP000190837"/>
    </source>
</evidence>
<accession>A0A1C3H3B7</accession>
<proteinExistence type="predicted"/>
<dbReference type="PANTHER" id="PTHR14097">
    <property type="entry name" value="OXIDOREDUCTASE HTATIP2"/>
    <property type="match status" value="1"/>
</dbReference>
<reference evidence="3" key="1">
    <citation type="submission" date="2016-04" db="EMBL/GenBank/DDBJ databases">
        <authorList>
            <person name="Tagini F."/>
        </authorList>
    </citation>
    <scope>NUCLEOTIDE SEQUENCE [LARGE SCALE GENOMIC DNA]</scope>
    <source>
        <strain evidence="3">CHUV0807</strain>
    </source>
</reference>
<evidence type="ECO:0000313" key="2">
    <source>
        <dbReference type="EMBL" id="SAM61128.1"/>
    </source>
</evidence>
<dbReference type="EC" id="1.1.1.-" evidence="2"/>
<dbReference type="Pfam" id="PF13460">
    <property type="entry name" value="NAD_binding_10"/>
    <property type="match status" value="1"/>
</dbReference>
<feature type="domain" description="NAD(P)-binding" evidence="1">
    <location>
        <begin position="16"/>
        <end position="126"/>
    </location>
</feature>
<dbReference type="Proteomes" id="UP000190837">
    <property type="component" value="Unassembled WGS sequence"/>
</dbReference>
<dbReference type="Gene3D" id="3.40.50.720">
    <property type="entry name" value="NAD(P)-binding Rossmann-like Domain"/>
    <property type="match status" value="1"/>
</dbReference>
<dbReference type="InterPro" id="IPR016040">
    <property type="entry name" value="NAD(P)-bd_dom"/>
</dbReference>